<dbReference type="SUPFAM" id="SSF51735">
    <property type="entry name" value="NAD(P)-binding Rossmann-fold domains"/>
    <property type="match status" value="1"/>
</dbReference>
<dbReference type="PROSITE" id="PS00061">
    <property type="entry name" value="ADH_SHORT"/>
    <property type="match status" value="1"/>
</dbReference>
<reference evidence="6" key="1">
    <citation type="journal article" date="2016" name="Genome Announc.">
        <title>Draft genome sequences of fungus Aspergillus calidoustus.</title>
        <authorList>
            <person name="Horn F."/>
            <person name="Linde J."/>
            <person name="Mattern D.J."/>
            <person name="Walther G."/>
            <person name="Guthke R."/>
            <person name="Scherlach K."/>
            <person name="Martin K."/>
            <person name="Brakhage A.A."/>
            <person name="Petzke L."/>
            <person name="Valiante V."/>
        </authorList>
    </citation>
    <scope>NUCLEOTIDE SEQUENCE [LARGE SCALE GENOMIC DNA]</scope>
    <source>
        <strain evidence="6">SF006504</strain>
    </source>
</reference>
<protein>
    <recommendedName>
        <fullName evidence="7">Short-chain dehydrogenase</fullName>
    </recommendedName>
</protein>
<dbReference type="OMA" id="WTDENIP"/>
<dbReference type="PANTHER" id="PTHR43669:SF3">
    <property type="entry name" value="ALCOHOL DEHYDROGENASE, PUTATIVE (AFU_ORTHOLOGUE AFUA_3G03445)-RELATED"/>
    <property type="match status" value="1"/>
</dbReference>
<keyword evidence="2" id="KW-0521">NADP</keyword>
<evidence type="ECO:0008006" key="7">
    <source>
        <dbReference type="Google" id="ProtNLM"/>
    </source>
</evidence>
<dbReference type="InterPro" id="IPR020904">
    <property type="entry name" value="Sc_DH/Rdtase_CS"/>
</dbReference>
<organism evidence="5 6">
    <name type="scientific">Aspergillus calidoustus</name>
    <dbReference type="NCBI Taxonomy" id="454130"/>
    <lineage>
        <taxon>Eukaryota</taxon>
        <taxon>Fungi</taxon>
        <taxon>Dikarya</taxon>
        <taxon>Ascomycota</taxon>
        <taxon>Pezizomycotina</taxon>
        <taxon>Eurotiomycetes</taxon>
        <taxon>Eurotiomycetidae</taxon>
        <taxon>Eurotiales</taxon>
        <taxon>Aspergillaceae</taxon>
        <taxon>Aspergillus</taxon>
        <taxon>Aspergillus subgen. Nidulantes</taxon>
    </lineage>
</organism>
<comment type="similarity">
    <text evidence="1">Belongs to the short-chain dehydrogenases/reductases (SDR) family.</text>
</comment>
<name>A0A0U5FT31_ASPCI</name>
<evidence type="ECO:0000313" key="6">
    <source>
        <dbReference type="Proteomes" id="UP000054771"/>
    </source>
</evidence>
<dbReference type="InterPro" id="IPR036291">
    <property type="entry name" value="NAD(P)-bd_dom_sf"/>
</dbReference>
<dbReference type="OrthoDB" id="1933717at2759"/>
<keyword evidence="6" id="KW-1185">Reference proteome</keyword>
<dbReference type="GO" id="GO:0016491">
    <property type="term" value="F:oxidoreductase activity"/>
    <property type="evidence" value="ECO:0007669"/>
    <property type="project" value="UniProtKB-KW"/>
</dbReference>
<dbReference type="InterPro" id="IPR002347">
    <property type="entry name" value="SDR_fam"/>
</dbReference>
<evidence type="ECO:0000256" key="2">
    <source>
        <dbReference type="ARBA" id="ARBA00022857"/>
    </source>
</evidence>
<dbReference type="Pfam" id="PF00106">
    <property type="entry name" value="adh_short"/>
    <property type="match status" value="1"/>
</dbReference>
<evidence type="ECO:0000256" key="4">
    <source>
        <dbReference type="SAM" id="MobiDB-lite"/>
    </source>
</evidence>
<evidence type="ECO:0000256" key="3">
    <source>
        <dbReference type="ARBA" id="ARBA00023002"/>
    </source>
</evidence>
<sequence length="292" mass="31628">MATFSPATHRHSYKAIDPNRPALSQKGRTVVVTGGSTGIGYAIARAFAQASADRVIILGRRAETVNNAVDSLRTVLPSSFQGEVQGRVVNIASMESIDAFWDKLHEDNINVDVVVLNAASFSKVAPVLELGVETLLQDYQVNVLAGYRFAQRLSKQNLGVKKYLLNVSTIAIHKPDLAPANLNYGASKNAAALLLQLMARNVPDHEIQIISFHPGAVLTETARAHGYDENTLPWDDVDVPGHFAVWAASDEAKFLHGRFVHATWDVTDLQAGEAKALINGDPDFLKIGVKGL</sequence>
<gene>
    <name evidence="5" type="ORF">ASPCAL01377</name>
</gene>
<dbReference type="EMBL" id="CDMC01000001">
    <property type="protein sequence ID" value="CEL01799.1"/>
    <property type="molecule type" value="Genomic_DNA"/>
</dbReference>
<dbReference type="STRING" id="454130.A0A0U5FT31"/>
<dbReference type="PRINTS" id="PR00081">
    <property type="entry name" value="GDHRDH"/>
</dbReference>
<evidence type="ECO:0000256" key="1">
    <source>
        <dbReference type="ARBA" id="ARBA00006484"/>
    </source>
</evidence>
<dbReference type="GO" id="GO:0044550">
    <property type="term" value="P:secondary metabolite biosynthetic process"/>
    <property type="evidence" value="ECO:0007669"/>
    <property type="project" value="UniProtKB-ARBA"/>
</dbReference>
<accession>A0A0U5FT31</accession>
<proteinExistence type="inferred from homology"/>
<dbReference type="AlphaFoldDB" id="A0A0U5FT31"/>
<dbReference type="Gene3D" id="3.40.50.720">
    <property type="entry name" value="NAD(P)-binding Rossmann-like Domain"/>
    <property type="match status" value="1"/>
</dbReference>
<evidence type="ECO:0000313" key="5">
    <source>
        <dbReference type="EMBL" id="CEL01799.1"/>
    </source>
</evidence>
<feature type="region of interest" description="Disordered" evidence="4">
    <location>
        <begin position="1"/>
        <end position="20"/>
    </location>
</feature>
<dbReference type="Proteomes" id="UP000054771">
    <property type="component" value="Unassembled WGS sequence"/>
</dbReference>
<dbReference type="PANTHER" id="PTHR43669">
    <property type="entry name" value="5-KETO-D-GLUCONATE 5-REDUCTASE"/>
    <property type="match status" value="1"/>
</dbReference>
<dbReference type="CDD" id="cd05233">
    <property type="entry name" value="SDR_c"/>
    <property type="match status" value="1"/>
</dbReference>
<keyword evidence="3" id="KW-0560">Oxidoreductase</keyword>